<feature type="non-terminal residue" evidence="2">
    <location>
        <position position="45"/>
    </location>
</feature>
<protein>
    <submittedName>
        <fullName evidence="2">Uncharacterized protein</fullName>
    </submittedName>
</protein>
<dbReference type="AlphaFoldDB" id="A0A8S2GCA0"/>
<evidence type="ECO:0000313" key="3">
    <source>
        <dbReference type="EMBL" id="CAF3870836.1"/>
    </source>
</evidence>
<feature type="compositionally biased region" description="Basic and acidic residues" evidence="1">
    <location>
        <begin position="28"/>
        <end position="45"/>
    </location>
</feature>
<dbReference type="EMBL" id="CAJNOK010081515">
    <property type="protein sequence ID" value="CAF1683492.1"/>
    <property type="molecule type" value="Genomic_DNA"/>
</dbReference>
<sequence length="45" mass="5160">MVRSLGRSSAFVTSRRPTNLQQQTRSVHMTESRETARAWAPDRAE</sequence>
<dbReference type="Proteomes" id="UP000682733">
    <property type="component" value="Unassembled WGS sequence"/>
</dbReference>
<evidence type="ECO:0000256" key="1">
    <source>
        <dbReference type="SAM" id="MobiDB-lite"/>
    </source>
</evidence>
<dbReference type="Proteomes" id="UP000677228">
    <property type="component" value="Unassembled WGS sequence"/>
</dbReference>
<dbReference type="EMBL" id="CAJOBA010011493">
    <property type="protein sequence ID" value="CAF3870836.1"/>
    <property type="molecule type" value="Genomic_DNA"/>
</dbReference>
<proteinExistence type="predicted"/>
<gene>
    <name evidence="2" type="ORF">OVA965_LOCUS46146</name>
    <name evidence="3" type="ORF">TMI583_LOCUS19640</name>
</gene>
<name>A0A8S2GCA0_9BILA</name>
<organism evidence="2 4">
    <name type="scientific">Didymodactylos carnosus</name>
    <dbReference type="NCBI Taxonomy" id="1234261"/>
    <lineage>
        <taxon>Eukaryota</taxon>
        <taxon>Metazoa</taxon>
        <taxon>Spiralia</taxon>
        <taxon>Gnathifera</taxon>
        <taxon>Rotifera</taxon>
        <taxon>Eurotatoria</taxon>
        <taxon>Bdelloidea</taxon>
        <taxon>Philodinida</taxon>
        <taxon>Philodinidae</taxon>
        <taxon>Didymodactylos</taxon>
    </lineage>
</organism>
<feature type="compositionally biased region" description="Polar residues" evidence="1">
    <location>
        <begin position="1"/>
        <end position="27"/>
    </location>
</feature>
<comment type="caution">
    <text evidence="2">The sequence shown here is derived from an EMBL/GenBank/DDBJ whole genome shotgun (WGS) entry which is preliminary data.</text>
</comment>
<feature type="region of interest" description="Disordered" evidence="1">
    <location>
        <begin position="1"/>
        <end position="45"/>
    </location>
</feature>
<accession>A0A8S2GCA0</accession>
<reference evidence="2" key="1">
    <citation type="submission" date="2021-02" db="EMBL/GenBank/DDBJ databases">
        <authorList>
            <person name="Nowell W R."/>
        </authorList>
    </citation>
    <scope>NUCLEOTIDE SEQUENCE</scope>
</reference>
<evidence type="ECO:0000313" key="4">
    <source>
        <dbReference type="Proteomes" id="UP000677228"/>
    </source>
</evidence>
<evidence type="ECO:0000313" key="2">
    <source>
        <dbReference type="EMBL" id="CAF1683492.1"/>
    </source>
</evidence>